<dbReference type="PANTHER" id="PTHR33480">
    <property type="entry name" value="SET DOMAIN-CONTAINING PROTEIN-RELATED"/>
    <property type="match status" value="1"/>
</dbReference>
<sequence length="122" mass="13758">MEAEWNLPCISHHSLTTLNDRRHNHPDLLPSQVTFRSKGEEGEENSKDFVVRNLHQFALIGTKPQNQDVVASLQGHGNSSYSSRLDMVEIKGKRGRKVPILLTKDVKKAIDVLVEKRSGSRC</sequence>
<organism evidence="1 2">
    <name type="scientific">Desmophyllum pertusum</name>
    <dbReference type="NCBI Taxonomy" id="174260"/>
    <lineage>
        <taxon>Eukaryota</taxon>
        <taxon>Metazoa</taxon>
        <taxon>Cnidaria</taxon>
        <taxon>Anthozoa</taxon>
        <taxon>Hexacorallia</taxon>
        <taxon>Scleractinia</taxon>
        <taxon>Caryophylliina</taxon>
        <taxon>Caryophylliidae</taxon>
        <taxon>Desmophyllum</taxon>
    </lineage>
</organism>
<keyword evidence="2" id="KW-1185">Reference proteome</keyword>
<dbReference type="Proteomes" id="UP001163046">
    <property type="component" value="Unassembled WGS sequence"/>
</dbReference>
<accession>A0A9W9Z0N2</accession>
<comment type="caution">
    <text evidence="1">The sequence shown here is derived from an EMBL/GenBank/DDBJ whole genome shotgun (WGS) entry which is preliminary data.</text>
</comment>
<protein>
    <submittedName>
        <fullName evidence="1">Uncharacterized protein</fullName>
    </submittedName>
</protein>
<name>A0A9W9Z0N2_9CNID</name>
<gene>
    <name evidence="1" type="ORF">OS493_016720</name>
</gene>
<dbReference type="EMBL" id="MU826834">
    <property type="protein sequence ID" value="KAJ7372801.1"/>
    <property type="molecule type" value="Genomic_DNA"/>
</dbReference>
<dbReference type="AlphaFoldDB" id="A0A9W9Z0N2"/>
<dbReference type="PANTHER" id="PTHR33480:SF1">
    <property type="entry name" value="TYR RECOMBINASE DOMAIN-CONTAINING PROTEIN"/>
    <property type="match status" value="1"/>
</dbReference>
<proteinExistence type="predicted"/>
<evidence type="ECO:0000313" key="1">
    <source>
        <dbReference type="EMBL" id="KAJ7372801.1"/>
    </source>
</evidence>
<reference evidence="1" key="1">
    <citation type="submission" date="2023-01" db="EMBL/GenBank/DDBJ databases">
        <title>Genome assembly of the deep-sea coral Lophelia pertusa.</title>
        <authorList>
            <person name="Herrera S."/>
            <person name="Cordes E."/>
        </authorList>
    </citation>
    <scope>NUCLEOTIDE SEQUENCE</scope>
    <source>
        <strain evidence="1">USNM1676648</strain>
        <tissue evidence="1">Polyp</tissue>
    </source>
</reference>
<dbReference type="OrthoDB" id="6778632at2759"/>
<evidence type="ECO:0000313" key="2">
    <source>
        <dbReference type="Proteomes" id="UP001163046"/>
    </source>
</evidence>